<reference evidence="2 3" key="1">
    <citation type="submission" date="2016-01" db="EMBL/GenBank/DDBJ databases">
        <authorList>
            <person name="Oliw E.H."/>
        </authorList>
    </citation>
    <scope>NUCLEOTIDE SEQUENCE [LARGE SCALE GENOMIC DNA]</scope>
    <source>
        <strain evidence="2 3">DY10</strain>
    </source>
</reference>
<dbReference type="RefSeq" id="WP_077131535.1">
    <property type="nucleotide sequence ID" value="NZ_CP014263.1"/>
</dbReference>
<dbReference type="AlphaFoldDB" id="A0A1P9WXM6"/>
<name>A0A1P9WXM6_9BACT</name>
<keyword evidence="3" id="KW-1185">Reference proteome</keyword>
<gene>
    <name evidence="2" type="ORF">AWR27_12700</name>
</gene>
<proteinExistence type="predicted"/>
<evidence type="ECO:0000313" key="3">
    <source>
        <dbReference type="Proteomes" id="UP000187941"/>
    </source>
</evidence>
<dbReference type="Gene3D" id="2.40.160.20">
    <property type="match status" value="1"/>
</dbReference>
<evidence type="ECO:0008006" key="4">
    <source>
        <dbReference type="Google" id="ProtNLM"/>
    </source>
</evidence>
<dbReference type="STRING" id="1178516.AWR27_12700"/>
<dbReference type="Proteomes" id="UP000187941">
    <property type="component" value="Chromosome"/>
</dbReference>
<dbReference type="OrthoDB" id="945117at2"/>
<dbReference type="InterPro" id="IPR011250">
    <property type="entry name" value="OMP/PagP_B-barrel"/>
</dbReference>
<keyword evidence="1" id="KW-0732">Signal</keyword>
<evidence type="ECO:0000256" key="1">
    <source>
        <dbReference type="SAM" id="SignalP"/>
    </source>
</evidence>
<feature type="signal peptide" evidence="1">
    <location>
        <begin position="1"/>
        <end position="20"/>
    </location>
</feature>
<feature type="chain" id="PRO_5012297992" description="Outer membrane protein beta-barrel domain-containing protein" evidence="1">
    <location>
        <begin position="21"/>
        <end position="191"/>
    </location>
</feature>
<sequence length="191" mass="19277">MKAYLLVIALCVGAVTTVSAQTEKGSKLVGAQVGNLTFPTSGGGGSIIGLQPAIGWFVGNNLAVGVGVPFFSVGASGTRVTQIGITPFARYYIGPSNVKPFLGASVGVINTSLSGRGTGNADPSTNGIYSVSGGLAFFINQSVSFDLGLTYTGGETVAVNSLLGGGLNSLTPAIPESINFNLGFQVYFGKK</sequence>
<accession>A0A1P9WXM6</accession>
<protein>
    <recommendedName>
        <fullName evidence="4">Outer membrane protein beta-barrel domain-containing protein</fullName>
    </recommendedName>
</protein>
<organism evidence="2 3">
    <name type="scientific">Spirosoma montaniterrae</name>
    <dbReference type="NCBI Taxonomy" id="1178516"/>
    <lineage>
        <taxon>Bacteria</taxon>
        <taxon>Pseudomonadati</taxon>
        <taxon>Bacteroidota</taxon>
        <taxon>Cytophagia</taxon>
        <taxon>Cytophagales</taxon>
        <taxon>Cytophagaceae</taxon>
        <taxon>Spirosoma</taxon>
    </lineage>
</organism>
<dbReference type="KEGG" id="smon:AWR27_12700"/>
<evidence type="ECO:0000313" key="2">
    <source>
        <dbReference type="EMBL" id="AQG80110.1"/>
    </source>
</evidence>
<dbReference type="SUPFAM" id="SSF56925">
    <property type="entry name" value="OMPA-like"/>
    <property type="match status" value="1"/>
</dbReference>
<dbReference type="EMBL" id="CP014263">
    <property type="protein sequence ID" value="AQG80110.1"/>
    <property type="molecule type" value="Genomic_DNA"/>
</dbReference>